<keyword evidence="3" id="KW-1185">Reference proteome</keyword>
<gene>
    <name evidence="2" type="ORF">E2R66_26190</name>
</gene>
<dbReference type="AlphaFoldDB" id="A0A4Y8S3T0"/>
<evidence type="ECO:0000256" key="1">
    <source>
        <dbReference type="SAM" id="Phobius"/>
    </source>
</evidence>
<protein>
    <recommendedName>
        <fullName evidence="4">DUF3592 domain-containing protein</fullName>
    </recommendedName>
</protein>
<evidence type="ECO:0008006" key="4">
    <source>
        <dbReference type="Google" id="ProtNLM"/>
    </source>
</evidence>
<keyword evidence="1" id="KW-0472">Membrane</keyword>
<proteinExistence type="predicted"/>
<dbReference type="RefSeq" id="WP_133236522.1">
    <property type="nucleotide sequence ID" value="NZ_SOZE01000047.1"/>
</dbReference>
<organism evidence="2 3">
    <name type="scientific">Mucilaginibacter psychrotolerans</name>
    <dbReference type="NCBI Taxonomy" id="1524096"/>
    <lineage>
        <taxon>Bacteria</taxon>
        <taxon>Pseudomonadati</taxon>
        <taxon>Bacteroidota</taxon>
        <taxon>Sphingobacteriia</taxon>
        <taxon>Sphingobacteriales</taxon>
        <taxon>Sphingobacteriaceae</taxon>
        <taxon>Mucilaginibacter</taxon>
    </lineage>
</organism>
<accession>A0A4Y8S3T0</accession>
<reference evidence="2 3" key="1">
    <citation type="journal article" date="2017" name="Int. J. Syst. Evol. Microbiol.">
        <title>Mucilaginibacterpsychrotolerans sp. nov., isolated from peatlands.</title>
        <authorList>
            <person name="Deng Y."/>
            <person name="Shen L."/>
            <person name="Xu B."/>
            <person name="Liu Y."/>
            <person name="Gu Z."/>
            <person name="Liu H."/>
            <person name="Zhou Y."/>
        </authorList>
    </citation>
    <scope>NUCLEOTIDE SEQUENCE [LARGE SCALE GENOMIC DNA]</scope>
    <source>
        <strain evidence="2 3">NH7-4</strain>
    </source>
</reference>
<keyword evidence="1" id="KW-0812">Transmembrane</keyword>
<feature type="transmembrane region" description="Helical" evidence="1">
    <location>
        <begin position="6"/>
        <end position="25"/>
    </location>
</feature>
<dbReference type="Proteomes" id="UP000297540">
    <property type="component" value="Unassembled WGS sequence"/>
</dbReference>
<sequence>MINKKILIYIGIILMIMGCVIYDLFNRRNAEIALKNSDTVVAIVREIGPGRGNSTIYVDYVYAGQNLNSNFSVSVDTFKIGEKLLLKVSKGSPSRYIEYLNKKL</sequence>
<evidence type="ECO:0000313" key="2">
    <source>
        <dbReference type="EMBL" id="TFF33351.1"/>
    </source>
</evidence>
<evidence type="ECO:0000313" key="3">
    <source>
        <dbReference type="Proteomes" id="UP000297540"/>
    </source>
</evidence>
<keyword evidence="1" id="KW-1133">Transmembrane helix</keyword>
<dbReference type="EMBL" id="SOZE01000047">
    <property type="protein sequence ID" value="TFF33351.1"/>
    <property type="molecule type" value="Genomic_DNA"/>
</dbReference>
<name>A0A4Y8S3T0_9SPHI</name>
<dbReference type="OrthoDB" id="799815at2"/>
<comment type="caution">
    <text evidence="2">The sequence shown here is derived from an EMBL/GenBank/DDBJ whole genome shotgun (WGS) entry which is preliminary data.</text>
</comment>
<dbReference type="PROSITE" id="PS51257">
    <property type="entry name" value="PROKAR_LIPOPROTEIN"/>
    <property type="match status" value="1"/>
</dbReference>